<evidence type="ECO:0000256" key="1">
    <source>
        <dbReference type="SAM" id="Coils"/>
    </source>
</evidence>
<feature type="compositionally biased region" description="Polar residues" evidence="2">
    <location>
        <begin position="360"/>
        <end position="375"/>
    </location>
</feature>
<keyword evidence="3" id="KW-0812">Transmembrane</keyword>
<keyword evidence="1" id="KW-0175">Coiled coil</keyword>
<dbReference type="Proteomes" id="UP001578633">
    <property type="component" value="Chromosome 1"/>
</dbReference>
<evidence type="ECO:0000313" key="4">
    <source>
        <dbReference type="EMBL" id="KAL1801408.1"/>
    </source>
</evidence>
<keyword evidence="3" id="KW-0472">Membrane</keyword>
<protein>
    <submittedName>
        <fullName evidence="4">Uncharacterized protein</fullName>
    </submittedName>
</protein>
<evidence type="ECO:0000256" key="2">
    <source>
        <dbReference type="SAM" id="MobiDB-lite"/>
    </source>
</evidence>
<dbReference type="RefSeq" id="XP_069311992.1">
    <property type="nucleotide sequence ID" value="XM_069447076.1"/>
</dbReference>
<feature type="transmembrane region" description="Helical" evidence="3">
    <location>
        <begin position="7"/>
        <end position="31"/>
    </location>
</feature>
<keyword evidence="5" id="KW-1185">Reference proteome</keyword>
<gene>
    <name evidence="4" type="ORF">ACET3X_001750</name>
</gene>
<comment type="caution">
    <text evidence="4">The sequence shown here is derived from an EMBL/GenBank/DDBJ whole genome shotgun (WGS) entry which is preliminary data.</text>
</comment>
<feature type="region of interest" description="Disordered" evidence="2">
    <location>
        <begin position="344"/>
        <end position="430"/>
    </location>
</feature>
<dbReference type="GeneID" id="96082072"/>
<reference evidence="4 5" key="1">
    <citation type="submission" date="2024-09" db="EMBL/GenBank/DDBJ databases">
        <title>T2T genomes of carrot and Alternaria dauci and their utility for understanding host-pathogen interaction during carrot leaf blight disease.</title>
        <authorList>
            <person name="Liu W."/>
            <person name="Xu S."/>
            <person name="Ou C."/>
            <person name="Liu X."/>
            <person name="Zhuang F."/>
            <person name="Deng X.W."/>
        </authorList>
    </citation>
    <scope>NUCLEOTIDE SEQUENCE [LARGE SCALE GENOMIC DNA]</scope>
    <source>
        <strain evidence="4 5">A2016</strain>
    </source>
</reference>
<name>A0ABR3UY80_9PLEO</name>
<feature type="transmembrane region" description="Helical" evidence="3">
    <location>
        <begin position="105"/>
        <end position="127"/>
    </location>
</feature>
<dbReference type="EMBL" id="JBHGVX010000001">
    <property type="protein sequence ID" value="KAL1801408.1"/>
    <property type="molecule type" value="Genomic_DNA"/>
</dbReference>
<feature type="transmembrane region" description="Helical" evidence="3">
    <location>
        <begin position="70"/>
        <end position="93"/>
    </location>
</feature>
<sequence>MHRNPYLIFLGATLFDLILAIVLLSLFATIYPGRFRTPLWQEGGTKGWNSDPHQRVYDYANYRKSPPIPLIWDESCTLCNLCIAIVTLFVWLVRFSIMSFSKQVLDFYTTISINALYDVLLAGLWIYNVHTGYLCLLHSGSAFGFHQPAFTAHIYSAESTSSNLGEACVLIFPDVHNLSHIARFVGTFATVKQSPYLFDLQDLELPHQHPTSAICAAQRPSVKRTFNTRSHSQPPPRNAMSVISPDERKKFAATILKLLNECRDKVPNDCPEPTLILLPLSTIRTYVRNVENPIRDSHVTDLDGYIQTMSAVVARIEEIRDNLPTEWQDFSNWLRECTSYPEGTRPHVSTAQPPPKVIFGNSSAGAKTTDKSFSFNVPVKPTEKASTGSPPASSSPPSSTTRDVSPLQLSLPSPASSLKSIPEKTGPAVASANDDKLETILRLLQEEKTARIEAEAKMADAEIKQKQSHDEVLQRIASLEKNHVSLKTITDKQKELDERADSLSKREEAVKTLQAKLEADISRQAATDKALVAKSEEVEKVFVQMQAKLDRMEKEAGARLAKTKTPVTSVKKQKELMKPAILVSPPDSNDKVSSKADKVAGKKRKSVSRIIKVLEEAFPAQKAVIVFSELKRKILRVSKVGKAQRKDFEAQIDKALTLYGTPASKREQHTTMLIDLINFNDAIGRNDDGPYQPLNATIRDAAIEFANDGLSNWLFRSNRWLDFAKVSSQHKRMQAIDTIASLGTSLFDMDWELSSAGQPDEFDDEISATPTEILKKYHGIFSEYGSALRCFLGAISTSSPMYGLVEAYGQREGAITHDSWRKAVRKFGVRF</sequence>
<proteinExistence type="predicted"/>
<accession>A0ABR3UY80</accession>
<evidence type="ECO:0000256" key="3">
    <source>
        <dbReference type="SAM" id="Phobius"/>
    </source>
</evidence>
<feature type="coiled-coil region" evidence="1">
    <location>
        <begin position="444"/>
        <end position="506"/>
    </location>
</feature>
<keyword evidence="3" id="KW-1133">Transmembrane helix</keyword>
<feature type="compositionally biased region" description="Low complexity" evidence="2">
    <location>
        <begin position="385"/>
        <end position="420"/>
    </location>
</feature>
<organism evidence="4 5">
    <name type="scientific">Alternaria dauci</name>
    <dbReference type="NCBI Taxonomy" id="48095"/>
    <lineage>
        <taxon>Eukaryota</taxon>
        <taxon>Fungi</taxon>
        <taxon>Dikarya</taxon>
        <taxon>Ascomycota</taxon>
        <taxon>Pezizomycotina</taxon>
        <taxon>Dothideomycetes</taxon>
        <taxon>Pleosporomycetidae</taxon>
        <taxon>Pleosporales</taxon>
        <taxon>Pleosporineae</taxon>
        <taxon>Pleosporaceae</taxon>
        <taxon>Alternaria</taxon>
        <taxon>Alternaria sect. Porri</taxon>
    </lineage>
</organism>
<evidence type="ECO:0000313" key="5">
    <source>
        <dbReference type="Proteomes" id="UP001578633"/>
    </source>
</evidence>